<name>A0A0C9UGT6_SPHS4</name>
<dbReference type="EMBL" id="KN837469">
    <property type="protein sequence ID" value="KIJ24646.1"/>
    <property type="molecule type" value="Genomic_DNA"/>
</dbReference>
<proteinExistence type="predicted"/>
<gene>
    <name evidence="1" type="ORF">M422DRAFT_77962</name>
</gene>
<organism evidence="1 2">
    <name type="scientific">Sphaerobolus stellatus (strain SS14)</name>
    <dbReference type="NCBI Taxonomy" id="990650"/>
    <lineage>
        <taxon>Eukaryota</taxon>
        <taxon>Fungi</taxon>
        <taxon>Dikarya</taxon>
        <taxon>Basidiomycota</taxon>
        <taxon>Agaricomycotina</taxon>
        <taxon>Agaricomycetes</taxon>
        <taxon>Phallomycetidae</taxon>
        <taxon>Geastrales</taxon>
        <taxon>Sphaerobolaceae</taxon>
        <taxon>Sphaerobolus</taxon>
    </lineage>
</organism>
<sequence length="213" mass="24901">MLLWIENSLSPQEIRDKCESGDSLFQKAIIDYMEDLCNGSFITGDMDTVKDRVKRWQTKSEYKDTTTLRPISPPPLCEHMHDSGCPKCIDTLKYWTVWEKEVDDILYRSNRHNCELGFCNNNKQRVCRARFPRELRPQTILHDNGRIELKQEEGMMNTFSYLLTYPIRCNTDVTHLLSGTSIRAVIAYIIDYISKSPLKMYGTLELVKTLFSR</sequence>
<reference evidence="1 2" key="1">
    <citation type="submission" date="2014-06" db="EMBL/GenBank/DDBJ databases">
        <title>Evolutionary Origins and Diversification of the Mycorrhizal Mutualists.</title>
        <authorList>
            <consortium name="DOE Joint Genome Institute"/>
            <consortium name="Mycorrhizal Genomics Consortium"/>
            <person name="Kohler A."/>
            <person name="Kuo A."/>
            <person name="Nagy L.G."/>
            <person name="Floudas D."/>
            <person name="Copeland A."/>
            <person name="Barry K.W."/>
            <person name="Cichocki N."/>
            <person name="Veneault-Fourrey C."/>
            <person name="LaButti K."/>
            <person name="Lindquist E.A."/>
            <person name="Lipzen A."/>
            <person name="Lundell T."/>
            <person name="Morin E."/>
            <person name="Murat C."/>
            <person name="Riley R."/>
            <person name="Ohm R."/>
            <person name="Sun H."/>
            <person name="Tunlid A."/>
            <person name="Henrissat B."/>
            <person name="Grigoriev I.V."/>
            <person name="Hibbett D.S."/>
            <person name="Martin F."/>
        </authorList>
    </citation>
    <scope>NUCLEOTIDE SEQUENCE [LARGE SCALE GENOMIC DNA]</scope>
    <source>
        <strain evidence="1 2">SS14</strain>
    </source>
</reference>
<dbReference type="Proteomes" id="UP000054279">
    <property type="component" value="Unassembled WGS sequence"/>
</dbReference>
<protein>
    <submittedName>
        <fullName evidence="1">Uncharacterized protein</fullName>
    </submittedName>
</protein>
<accession>A0A0C9UGT6</accession>
<evidence type="ECO:0000313" key="2">
    <source>
        <dbReference type="Proteomes" id="UP000054279"/>
    </source>
</evidence>
<keyword evidence="2" id="KW-1185">Reference proteome</keyword>
<dbReference type="OrthoDB" id="3229882at2759"/>
<dbReference type="AlphaFoldDB" id="A0A0C9UGT6"/>
<feature type="non-terminal residue" evidence="1">
    <location>
        <position position="213"/>
    </location>
</feature>
<evidence type="ECO:0000313" key="1">
    <source>
        <dbReference type="EMBL" id="KIJ24646.1"/>
    </source>
</evidence>
<dbReference type="HOGENOM" id="CLU_034012_0_0_1"/>